<evidence type="ECO:0000259" key="4">
    <source>
        <dbReference type="PROSITE" id="PS50013"/>
    </source>
</evidence>
<dbReference type="SUPFAM" id="SSF54160">
    <property type="entry name" value="Chromo domain-like"/>
    <property type="match status" value="1"/>
</dbReference>
<dbReference type="SMART" id="SM00298">
    <property type="entry name" value="CHROMO"/>
    <property type="match status" value="1"/>
</dbReference>
<name>A0AAW0E1A8_9AGAR</name>
<protein>
    <recommendedName>
        <fullName evidence="4">Chromo domain-containing protein</fullName>
    </recommendedName>
</protein>
<comment type="caution">
    <text evidence="5">The sequence shown here is derived from an EMBL/GenBank/DDBJ whole genome shotgun (WGS) entry which is preliminary data.</text>
</comment>
<dbReference type="AlphaFoldDB" id="A0AAW0E1A8"/>
<proteinExistence type="predicted"/>
<dbReference type="PROSITE" id="PS00598">
    <property type="entry name" value="CHROMO_1"/>
    <property type="match status" value="1"/>
</dbReference>
<dbReference type="GO" id="GO:0005634">
    <property type="term" value="C:nucleus"/>
    <property type="evidence" value="ECO:0007669"/>
    <property type="project" value="UniProtKB-SubCell"/>
</dbReference>
<evidence type="ECO:0000256" key="3">
    <source>
        <dbReference type="SAM" id="MobiDB-lite"/>
    </source>
</evidence>
<feature type="compositionally biased region" description="Low complexity" evidence="3">
    <location>
        <begin position="127"/>
        <end position="141"/>
    </location>
</feature>
<feature type="compositionally biased region" description="Polar residues" evidence="3">
    <location>
        <begin position="327"/>
        <end position="344"/>
    </location>
</feature>
<dbReference type="Pfam" id="PF00385">
    <property type="entry name" value="Chromo"/>
    <property type="match status" value="1"/>
</dbReference>
<organism evidence="5 6">
    <name type="scientific">Favolaschia claudopus</name>
    <dbReference type="NCBI Taxonomy" id="2862362"/>
    <lineage>
        <taxon>Eukaryota</taxon>
        <taxon>Fungi</taxon>
        <taxon>Dikarya</taxon>
        <taxon>Basidiomycota</taxon>
        <taxon>Agaricomycotina</taxon>
        <taxon>Agaricomycetes</taxon>
        <taxon>Agaricomycetidae</taxon>
        <taxon>Agaricales</taxon>
        <taxon>Marasmiineae</taxon>
        <taxon>Mycenaceae</taxon>
        <taxon>Favolaschia</taxon>
    </lineage>
</organism>
<dbReference type="Proteomes" id="UP001362999">
    <property type="component" value="Unassembled WGS sequence"/>
</dbReference>
<feature type="compositionally biased region" description="Polar residues" evidence="3">
    <location>
        <begin position="358"/>
        <end position="369"/>
    </location>
</feature>
<dbReference type="InterPro" id="IPR016197">
    <property type="entry name" value="Chromo-like_dom_sf"/>
</dbReference>
<dbReference type="EMBL" id="JAWWNJ010000004">
    <property type="protein sequence ID" value="KAK7057558.1"/>
    <property type="molecule type" value="Genomic_DNA"/>
</dbReference>
<dbReference type="InterPro" id="IPR023779">
    <property type="entry name" value="Chromodomain_CS"/>
</dbReference>
<evidence type="ECO:0000256" key="1">
    <source>
        <dbReference type="ARBA" id="ARBA00004123"/>
    </source>
</evidence>
<comment type="subcellular location">
    <subcellularLocation>
        <location evidence="1">Nucleus</location>
    </subcellularLocation>
</comment>
<gene>
    <name evidence="5" type="ORF">R3P38DRAFT_3169079</name>
</gene>
<accession>A0AAW0E1A8</accession>
<dbReference type="InterPro" id="IPR023780">
    <property type="entry name" value="Chromo_domain"/>
</dbReference>
<keyword evidence="2" id="KW-0539">Nucleus</keyword>
<dbReference type="PROSITE" id="PS50013">
    <property type="entry name" value="CHROMO_2"/>
    <property type="match status" value="1"/>
</dbReference>
<feature type="compositionally biased region" description="Polar residues" evidence="3">
    <location>
        <begin position="227"/>
        <end position="236"/>
    </location>
</feature>
<dbReference type="InterPro" id="IPR051219">
    <property type="entry name" value="Heterochromatin_chromo-domain"/>
</dbReference>
<dbReference type="Gene3D" id="2.40.50.40">
    <property type="match status" value="1"/>
</dbReference>
<dbReference type="GO" id="GO:0006338">
    <property type="term" value="P:chromatin remodeling"/>
    <property type="evidence" value="ECO:0007669"/>
    <property type="project" value="UniProtKB-ARBA"/>
</dbReference>
<feature type="domain" description="Chromo" evidence="4">
    <location>
        <begin position="13"/>
        <end position="75"/>
    </location>
</feature>
<evidence type="ECO:0000256" key="2">
    <source>
        <dbReference type="ARBA" id="ARBA00023242"/>
    </source>
</evidence>
<evidence type="ECO:0000313" key="6">
    <source>
        <dbReference type="Proteomes" id="UP001362999"/>
    </source>
</evidence>
<evidence type="ECO:0000313" key="5">
    <source>
        <dbReference type="EMBL" id="KAK7057558.1"/>
    </source>
</evidence>
<keyword evidence="6" id="KW-1185">Reference proteome</keyword>
<dbReference type="InterPro" id="IPR000953">
    <property type="entry name" value="Chromo/chromo_shadow_dom"/>
</dbReference>
<feature type="region of interest" description="Disordered" evidence="3">
    <location>
        <begin position="316"/>
        <end position="369"/>
    </location>
</feature>
<feature type="region of interest" description="Disordered" evidence="3">
    <location>
        <begin position="117"/>
        <end position="146"/>
    </location>
</feature>
<dbReference type="PANTHER" id="PTHR22812">
    <property type="entry name" value="CHROMOBOX PROTEIN"/>
    <property type="match status" value="1"/>
</dbReference>
<dbReference type="CDD" id="cd18968">
    <property type="entry name" value="chromodomain"/>
    <property type="match status" value="1"/>
</dbReference>
<sequence>MPRKRPRENEERWFVEAIIKARRTSHPGLPGKDFLHSPAWEYLIKWAGYGDDENSWEPVQGLSACKRLLLSFWEQVGTDSFLTRATGFEVEPNTEWIVQQKLNFAKVVSLEEVQAQIHNPKRRRTSVSRSPTRPSTPSNLRRSPRKVSFADVTDEVVIPSLAEVENTAQWHRASFSPIKQDTLAATDSDSDPEDDLPLTMISLKLAEEHCSQQRFQESSNAEDDLPNASTPNTTPTGLRIRIPRPTMAKSPTPVFVQEPPCTEHCEINPTLMAPSTASSFFSPPSTPAPHRTIKMYELPTLVSNSELATKKRLAKASVAPGIPRASPTLSPTRTPTVGVDSSDNAIEVDPTFDPDPNANDNVNTNPGESSPLASMFVNEDVHSFGGSFYTSDEDRYAGLRTNDLIEQDIGGTSENIVDDYLNPVSVHEAEQFLSTVELTTPASSTSDYRPTRPLHEPAPFQKWAWHGRLAVPAVVQIDPDETICETVTITDATDCNYPRIASYLPSDRALQLTAVYDLDDLLMFLGICEAPRQFARVTANDDDADRLQIFARYLETTSQVVVLPTLYEGRLHGVLLFFPPTCQNLLQILQPPGDLRQNAGLLVALLCTHESPAQQRYKKKAAMELECTVERAVLSREEWHKSLQHERDYHISLRILQLPVWVREYVYRHASTIWHKSTYGPGRRDEIDQETGHLLQVLKKSKLRVVKPNDETADVIFIHVGALENLHNIPLLAQRRLRPKFRFFLYGTHETVPPCQWGFRDVYSLGGVVTFTPEALASDPWGVLKTVHQIHAHPLWDCYIMPQILGMAVQLTGSGARDDEMPEYTGTLPYLLNKICEAILQGKISLTTAPHSKKDEDTRQWVLDNSLLKPQTITAILEHCNAAFQTVYAPHAQSSWSTFTKNDISQDLRRMQIQPAAYTSYRRFVVLDSNLNLPYDSSDGLEWKTLGKFDFQDDFIGAFNQLSMVDKELIDGELDEIYATT</sequence>
<feature type="region of interest" description="Disordered" evidence="3">
    <location>
        <begin position="210"/>
        <end position="256"/>
    </location>
</feature>
<reference evidence="5 6" key="1">
    <citation type="journal article" date="2024" name="J Genomics">
        <title>Draft genome sequencing and assembly of Favolaschia claudopus CIRM-BRFM 2984 isolated from oak limbs.</title>
        <authorList>
            <person name="Navarro D."/>
            <person name="Drula E."/>
            <person name="Chaduli D."/>
            <person name="Cazenave R."/>
            <person name="Ahrendt S."/>
            <person name="Wang J."/>
            <person name="Lipzen A."/>
            <person name="Daum C."/>
            <person name="Barry K."/>
            <person name="Grigoriev I.V."/>
            <person name="Favel A."/>
            <person name="Rosso M.N."/>
            <person name="Martin F."/>
        </authorList>
    </citation>
    <scope>NUCLEOTIDE SEQUENCE [LARGE SCALE GENOMIC DNA]</scope>
    <source>
        <strain evidence="5 6">CIRM-BRFM 2984</strain>
    </source>
</reference>